<name>A0ABM8S2C6_9BACT</name>
<dbReference type="EMBL" id="CAJNBJ010000018">
    <property type="protein sequence ID" value="CAE6785217.1"/>
    <property type="molecule type" value="Genomic_DNA"/>
</dbReference>
<organism evidence="1 2">
    <name type="scientific">Nitrospira defluvii</name>
    <dbReference type="NCBI Taxonomy" id="330214"/>
    <lineage>
        <taxon>Bacteria</taxon>
        <taxon>Pseudomonadati</taxon>
        <taxon>Nitrospirota</taxon>
        <taxon>Nitrospiria</taxon>
        <taxon>Nitrospirales</taxon>
        <taxon>Nitrospiraceae</taxon>
        <taxon>Nitrospira</taxon>
    </lineage>
</organism>
<dbReference type="Proteomes" id="UP000675880">
    <property type="component" value="Unassembled WGS sequence"/>
</dbReference>
<keyword evidence="2" id="KW-1185">Reference proteome</keyword>
<reference evidence="1 2" key="1">
    <citation type="submission" date="2021-02" db="EMBL/GenBank/DDBJ databases">
        <authorList>
            <person name="Han P."/>
        </authorList>
    </citation>
    <scope>NUCLEOTIDE SEQUENCE [LARGE SCALE GENOMIC DNA]</scope>
    <source>
        <strain evidence="1">Candidatus Nitrospira sp. ZN2</strain>
    </source>
</reference>
<evidence type="ECO:0000313" key="2">
    <source>
        <dbReference type="Proteomes" id="UP000675880"/>
    </source>
</evidence>
<evidence type="ECO:0000313" key="1">
    <source>
        <dbReference type="EMBL" id="CAE6785217.1"/>
    </source>
</evidence>
<sequence length="27" mass="2854">MFQAGVVHSRIFTAPGASVRVDSGQHV</sequence>
<protein>
    <submittedName>
        <fullName evidence="1">Uncharacterized protein</fullName>
    </submittedName>
</protein>
<accession>A0ABM8S2C6</accession>
<comment type="caution">
    <text evidence="1">The sequence shown here is derived from an EMBL/GenBank/DDBJ whole genome shotgun (WGS) entry which is preliminary data.</text>
</comment>
<gene>
    <name evidence="1" type="ORF">NSPZN2_50075</name>
</gene>
<proteinExistence type="predicted"/>